<dbReference type="AlphaFoldDB" id="A0A5N5XHQ1"/>
<name>A0A5N5XHQ1_9EURO</name>
<accession>A0A5N5XHQ1</accession>
<evidence type="ECO:0000256" key="1">
    <source>
        <dbReference type="SAM" id="Phobius"/>
    </source>
</evidence>
<proteinExistence type="predicted"/>
<reference evidence="2 3" key="1">
    <citation type="submission" date="2019-04" db="EMBL/GenBank/DDBJ databases">
        <title>Friends and foes A comparative genomics study of 23 Aspergillus species from section Flavi.</title>
        <authorList>
            <consortium name="DOE Joint Genome Institute"/>
            <person name="Kjaerbolling I."/>
            <person name="Vesth T."/>
            <person name="Frisvad J.C."/>
            <person name="Nybo J.L."/>
            <person name="Theobald S."/>
            <person name="Kildgaard S."/>
            <person name="Isbrandt T."/>
            <person name="Kuo A."/>
            <person name="Sato A."/>
            <person name="Lyhne E.K."/>
            <person name="Kogle M.E."/>
            <person name="Wiebenga A."/>
            <person name="Kun R.S."/>
            <person name="Lubbers R.J."/>
            <person name="Makela M.R."/>
            <person name="Barry K."/>
            <person name="Chovatia M."/>
            <person name="Clum A."/>
            <person name="Daum C."/>
            <person name="Haridas S."/>
            <person name="He G."/>
            <person name="LaButti K."/>
            <person name="Lipzen A."/>
            <person name="Mondo S."/>
            <person name="Riley R."/>
            <person name="Salamov A."/>
            <person name="Simmons B.A."/>
            <person name="Magnuson J.K."/>
            <person name="Henrissat B."/>
            <person name="Mortensen U.H."/>
            <person name="Larsen T.O."/>
            <person name="Devries R.P."/>
            <person name="Grigoriev I.V."/>
            <person name="Machida M."/>
            <person name="Baker S.E."/>
            <person name="Andersen M.R."/>
        </authorList>
    </citation>
    <scope>NUCLEOTIDE SEQUENCE [LARGE SCALE GENOMIC DNA]</scope>
    <source>
        <strain evidence="2 3">CBS 151.66</strain>
    </source>
</reference>
<gene>
    <name evidence="2" type="ORF">BDV29DRAFT_110639</name>
</gene>
<evidence type="ECO:0000313" key="3">
    <source>
        <dbReference type="Proteomes" id="UP000326565"/>
    </source>
</evidence>
<evidence type="ECO:0000313" key="2">
    <source>
        <dbReference type="EMBL" id="KAB8078982.1"/>
    </source>
</evidence>
<keyword evidence="1" id="KW-0472">Membrane</keyword>
<keyword evidence="1" id="KW-1133">Transmembrane helix</keyword>
<organism evidence="2 3">
    <name type="scientific">Aspergillus leporis</name>
    <dbReference type="NCBI Taxonomy" id="41062"/>
    <lineage>
        <taxon>Eukaryota</taxon>
        <taxon>Fungi</taxon>
        <taxon>Dikarya</taxon>
        <taxon>Ascomycota</taxon>
        <taxon>Pezizomycotina</taxon>
        <taxon>Eurotiomycetes</taxon>
        <taxon>Eurotiomycetidae</taxon>
        <taxon>Eurotiales</taxon>
        <taxon>Aspergillaceae</taxon>
        <taxon>Aspergillus</taxon>
        <taxon>Aspergillus subgen. Circumdati</taxon>
    </lineage>
</organism>
<feature type="transmembrane region" description="Helical" evidence="1">
    <location>
        <begin position="17"/>
        <end position="36"/>
    </location>
</feature>
<dbReference type="EMBL" id="ML732153">
    <property type="protein sequence ID" value="KAB8078982.1"/>
    <property type="molecule type" value="Genomic_DNA"/>
</dbReference>
<keyword evidence="3" id="KW-1185">Reference proteome</keyword>
<keyword evidence="1" id="KW-0812">Transmembrane</keyword>
<sequence length="72" mass="8248">MFYFSFPFSLFPLPSSYLIWALVCASLPQFFFFFLFKKYLLYGVLRAGEGITYLISSPTDQATKPWIVASVG</sequence>
<protein>
    <submittedName>
        <fullName evidence="2">Uncharacterized protein</fullName>
    </submittedName>
</protein>
<dbReference type="Proteomes" id="UP000326565">
    <property type="component" value="Unassembled WGS sequence"/>
</dbReference>